<gene>
    <name evidence="4" type="ORF">J2Z32_002794</name>
</gene>
<keyword evidence="5" id="KW-1185">Reference proteome</keyword>
<proteinExistence type="predicted"/>
<organism evidence="4 5">
    <name type="scientific">Paenibacillus turicensis</name>
    <dbReference type="NCBI Taxonomy" id="160487"/>
    <lineage>
        <taxon>Bacteria</taxon>
        <taxon>Bacillati</taxon>
        <taxon>Bacillota</taxon>
        <taxon>Bacilli</taxon>
        <taxon>Bacillales</taxon>
        <taxon>Paenibacillaceae</taxon>
        <taxon>Paenibacillus</taxon>
    </lineage>
</organism>
<dbReference type="EC" id="2.3.1.-" evidence="4"/>
<sequence>MIKPFDHSKLDQVMSIWLETNIDAHPFVPASFWKDNFEAVKGALFDAEILIYEEEVVKGFIGIVEQSYIAGLFVDKQYQGQGIGRALIEACKQKYSSLALDVYVENESAVKFYEKNDFQIKQSKQNEDTKQQEYFMVWKQGENEA</sequence>
<dbReference type="EMBL" id="JAGGKG010000013">
    <property type="protein sequence ID" value="MBP1906145.1"/>
    <property type="molecule type" value="Genomic_DNA"/>
</dbReference>
<dbReference type="Pfam" id="PF13673">
    <property type="entry name" value="Acetyltransf_10"/>
    <property type="match status" value="1"/>
</dbReference>
<name>A0ABS4FUD3_9BACL</name>
<dbReference type="Gene3D" id="3.40.630.30">
    <property type="match status" value="1"/>
</dbReference>
<keyword evidence="1 4" id="KW-0808">Transferase</keyword>
<dbReference type="RefSeq" id="WP_210089751.1">
    <property type="nucleotide sequence ID" value="NZ_JAGGKG010000013.1"/>
</dbReference>
<dbReference type="GO" id="GO:0016746">
    <property type="term" value="F:acyltransferase activity"/>
    <property type="evidence" value="ECO:0007669"/>
    <property type="project" value="UniProtKB-KW"/>
</dbReference>
<accession>A0ABS4FUD3</accession>
<dbReference type="InterPro" id="IPR016181">
    <property type="entry name" value="Acyl_CoA_acyltransferase"/>
</dbReference>
<dbReference type="PROSITE" id="PS51186">
    <property type="entry name" value="GNAT"/>
    <property type="match status" value="1"/>
</dbReference>
<keyword evidence="2 4" id="KW-0012">Acyltransferase</keyword>
<comment type="caution">
    <text evidence="4">The sequence shown here is derived from an EMBL/GenBank/DDBJ whole genome shotgun (WGS) entry which is preliminary data.</text>
</comment>
<evidence type="ECO:0000256" key="2">
    <source>
        <dbReference type="ARBA" id="ARBA00023315"/>
    </source>
</evidence>
<dbReference type="Proteomes" id="UP001519272">
    <property type="component" value="Unassembled WGS sequence"/>
</dbReference>
<protein>
    <submittedName>
        <fullName evidence="4">Acetyltransferase</fullName>
        <ecNumber evidence="4">2.3.1.-</ecNumber>
    </submittedName>
</protein>
<dbReference type="CDD" id="cd04301">
    <property type="entry name" value="NAT_SF"/>
    <property type="match status" value="1"/>
</dbReference>
<dbReference type="NCBIfam" id="NF007853">
    <property type="entry name" value="PRK10562.1"/>
    <property type="match status" value="1"/>
</dbReference>
<dbReference type="SUPFAM" id="SSF55729">
    <property type="entry name" value="Acyl-CoA N-acyltransferases (Nat)"/>
    <property type="match status" value="1"/>
</dbReference>
<reference evidence="4 5" key="1">
    <citation type="submission" date="2021-03" db="EMBL/GenBank/DDBJ databases">
        <title>Genomic Encyclopedia of Type Strains, Phase IV (KMG-IV): sequencing the most valuable type-strain genomes for metagenomic binning, comparative biology and taxonomic classification.</title>
        <authorList>
            <person name="Goeker M."/>
        </authorList>
    </citation>
    <scope>NUCLEOTIDE SEQUENCE [LARGE SCALE GENOMIC DNA]</scope>
    <source>
        <strain evidence="4 5">DSM 14349</strain>
    </source>
</reference>
<feature type="domain" description="N-acetyltransferase" evidence="3">
    <location>
        <begin position="1"/>
        <end position="141"/>
    </location>
</feature>
<dbReference type="InterPro" id="IPR000182">
    <property type="entry name" value="GNAT_dom"/>
</dbReference>
<evidence type="ECO:0000256" key="1">
    <source>
        <dbReference type="ARBA" id="ARBA00022679"/>
    </source>
</evidence>
<evidence type="ECO:0000259" key="3">
    <source>
        <dbReference type="PROSITE" id="PS51186"/>
    </source>
</evidence>
<dbReference type="PANTHER" id="PTHR43800:SF1">
    <property type="entry name" value="PEPTIDYL-LYSINE N-ACETYLTRANSFERASE YJAB"/>
    <property type="match status" value="1"/>
</dbReference>
<evidence type="ECO:0000313" key="4">
    <source>
        <dbReference type="EMBL" id="MBP1906145.1"/>
    </source>
</evidence>
<dbReference type="PANTHER" id="PTHR43800">
    <property type="entry name" value="PEPTIDYL-LYSINE N-ACETYLTRANSFERASE YJAB"/>
    <property type="match status" value="1"/>
</dbReference>
<evidence type="ECO:0000313" key="5">
    <source>
        <dbReference type="Proteomes" id="UP001519272"/>
    </source>
</evidence>